<feature type="region of interest" description="Disordered" evidence="1">
    <location>
        <begin position="24"/>
        <end position="50"/>
    </location>
</feature>
<evidence type="ECO:0000256" key="2">
    <source>
        <dbReference type="SAM" id="SignalP"/>
    </source>
</evidence>
<evidence type="ECO:0000313" key="3">
    <source>
        <dbReference type="EMBL" id="WOB09687.1"/>
    </source>
</evidence>
<name>A0ABZ0D371_9BURK</name>
<organism evidence="3 4">
    <name type="scientific">Piscinibacter gummiphilus</name>
    <dbReference type="NCBI Taxonomy" id="946333"/>
    <lineage>
        <taxon>Bacteria</taxon>
        <taxon>Pseudomonadati</taxon>
        <taxon>Pseudomonadota</taxon>
        <taxon>Betaproteobacteria</taxon>
        <taxon>Burkholderiales</taxon>
        <taxon>Sphaerotilaceae</taxon>
        <taxon>Piscinibacter</taxon>
    </lineage>
</organism>
<keyword evidence="2" id="KW-0732">Signal</keyword>
<dbReference type="RefSeq" id="WP_304304819.1">
    <property type="nucleotide sequence ID" value="NZ_CP136336.1"/>
</dbReference>
<feature type="chain" id="PRO_5046920613" description="DUF4148 domain-containing protein" evidence="2">
    <location>
        <begin position="25"/>
        <end position="131"/>
    </location>
</feature>
<keyword evidence="4" id="KW-1185">Reference proteome</keyword>
<sequence>MRIARTPFALIALAMAAVSSPALAGNYAEGDPRPAATASQLSRADVAHETRDWMATAPATGYPEGEARATVTVSQKTRAQVQAEAEAWVASGMSQMAYGEVPFDTAGPAYRRAQQAFNSLRANSTAAASGQ</sequence>
<evidence type="ECO:0000256" key="1">
    <source>
        <dbReference type="SAM" id="MobiDB-lite"/>
    </source>
</evidence>
<feature type="signal peptide" evidence="2">
    <location>
        <begin position="1"/>
        <end position="24"/>
    </location>
</feature>
<protein>
    <recommendedName>
        <fullName evidence="5">DUF4148 domain-containing protein</fullName>
    </recommendedName>
</protein>
<dbReference type="Proteomes" id="UP001303946">
    <property type="component" value="Chromosome"/>
</dbReference>
<evidence type="ECO:0008006" key="5">
    <source>
        <dbReference type="Google" id="ProtNLM"/>
    </source>
</evidence>
<gene>
    <name evidence="3" type="ORF">RXV79_06380</name>
</gene>
<dbReference type="EMBL" id="CP136336">
    <property type="protein sequence ID" value="WOB09687.1"/>
    <property type="molecule type" value="Genomic_DNA"/>
</dbReference>
<reference evidence="3 4" key="1">
    <citation type="submission" date="2023-10" db="EMBL/GenBank/DDBJ databases">
        <title>Bacteria for the degradation of biodegradable plastic PBAT(Polybutylene adipate terephthalate).</title>
        <authorList>
            <person name="Weon H.-Y."/>
            <person name="Yeon J."/>
        </authorList>
    </citation>
    <scope>NUCLEOTIDE SEQUENCE [LARGE SCALE GENOMIC DNA]</scope>
    <source>
        <strain evidence="3 4">SBD 7-3</strain>
    </source>
</reference>
<evidence type="ECO:0000313" key="4">
    <source>
        <dbReference type="Proteomes" id="UP001303946"/>
    </source>
</evidence>
<proteinExistence type="predicted"/>
<accession>A0ABZ0D371</accession>